<evidence type="ECO:0000256" key="3">
    <source>
        <dbReference type="ARBA" id="ARBA00007164"/>
    </source>
</evidence>
<feature type="active site" description="Proton acceptor" evidence="13">
    <location>
        <position position="96"/>
    </location>
</feature>
<comment type="catalytic activity">
    <reaction evidence="12">
        <text>Preferential cleavage: (Ac)2-L-Lys-D-Ala-|-D-Ala. Also transpeptidation of peptidyl-alanyl moieties that are N-acyl substituents of D-alanine.</text>
        <dbReference type="EC" id="3.4.16.4"/>
    </reaction>
</comment>
<accession>E1VB24</accession>
<organism evidence="19 20">
    <name type="scientific">Halomonas elongata (strain ATCC 33173 / DSM 2581 / NBRC 15536 / NCIMB 2198 / 1H9)</name>
    <dbReference type="NCBI Taxonomy" id="768066"/>
    <lineage>
        <taxon>Bacteria</taxon>
        <taxon>Pseudomonadati</taxon>
        <taxon>Pseudomonadota</taxon>
        <taxon>Gammaproteobacteria</taxon>
        <taxon>Oceanospirillales</taxon>
        <taxon>Halomonadaceae</taxon>
        <taxon>Halomonas</taxon>
    </lineage>
</organism>
<gene>
    <name evidence="19" type="primary">dacA1</name>
    <name evidence="19" type="ordered locus">HELO_2201</name>
</gene>
<reference evidence="20" key="1">
    <citation type="journal article" date="2011" name="Environ. Microbiol.">
        <title>A blueprint of ectoine metabolism from the genome of the industrial producer Halomonas elongata DSM 2581(T).</title>
        <authorList>
            <person name="Schwibbert K."/>
            <person name="Marin-Sanguino A."/>
            <person name="Bagyan I."/>
            <person name="Heidrich G."/>
            <person name="Lentzen G."/>
            <person name="Seitz H."/>
            <person name="Rampp M."/>
            <person name="Schuster S.C."/>
            <person name="Klenk H.P."/>
            <person name="Pfeiffer F."/>
            <person name="Oesterhelt D."/>
            <person name="Kunte H.J."/>
        </authorList>
    </citation>
    <scope>NUCLEOTIDE SEQUENCE [LARGE SCALE GENOMIC DNA]</scope>
    <source>
        <strain evidence="20">ATCC 33173 / DSM 2581 / NBRC 15536 / NCIMB 2198 / 1H9</strain>
    </source>
</reference>
<evidence type="ECO:0000256" key="16">
    <source>
        <dbReference type="SAM" id="MobiDB-lite"/>
    </source>
</evidence>
<protein>
    <recommendedName>
        <fullName evidence="4">serine-type D-Ala-D-Ala carboxypeptidase</fullName>
        <ecNumber evidence="4">3.4.16.4</ecNumber>
    </recommendedName>
</protein>
<dbReference type="GO" id="GO:0009252">
    <property type="term" value="P:peptidoglycan biosynthetic process"/>
    <property type="evidence" value="ECO:0007669"/>
    <property type="project" value="UniProtKB-UniPathway"/>
</dbReference>
<keyword evidence="8 19" id="KW-0378">Hydrolase</keyword>
<evidence type="ECO:0000256" key="12">
    <source>
        <dbReference type="ARBA" id="ARBA00034000"/>
    </source>
</evidence>
<dbReference type="eggNOG" id="COG1686">
    <property type="taxonomic scope" value="Bacteria"/>
</dbReference>
<evidence type="ECO:0000256" key="17">
    <source>
        <dbReference type="SAM" id="SignalP"/>
    </source>
</evidence>
<dbReference type="GO" id="GO:0006508">
    <property type="term" value="P:proteolysis"/>
    <property type="evidence" value="ECO:0007669"/>
    <property type="project" value="UniProtKB-KW"/>
</dbReference>
<dbReference type="GO" id="GO:0071555">
    <property type="term" value="P:cell wall organization"/>
    <property type="evidence" value="ECO:0007669"/>
    <property type="project" value="UniProtKB-KW"/>
</dbReference>
<dbReference type="UniPathway" id="UPA00219"/>
<dbReference type="SUPFAM" id="SSF69189">
    <property type="entry name" value="Penicillin-binding protein associated domain"/>
    <property type="match status" value="1"/>
</dbReference>
<evidence type="ECO:0000256" key="11">
    <source>
        <dbReference type="ARBA" id="ARBA00023316"/>
    </source>
</evidence>
<feature type="active site" description="Acyl-ester intermediate" evidence="13">
    <location>
        <position position="93"/>
    </location>
</feature>
<dbReference type="SUPFAM" id="SSF56601">
    <property type="entry name" value="beta-lactamase/transpeptidase-like"/>
    <property type="match status" value="1"/>
</dbReference>
<comment type="similarity">
    <text evidence="3 15">Belongs to the peptidase S11 family.</text>
</comment>
<feature type="active site" evidence="13">
    <location>
        <position position="153"/>
    </location>
</feature>
<evidence type="ECO:0000256" key="15">
    <source>
        <dbReference type="RuleBase" id="RU004016"/>
    </source>
</evidence>
<dbReference type="EMBL" id="FN869568">
    <property type="protein sequence ID" value="CBV42085.1"/>
    <property type="molecule type" value="Genomic_DNA"/>
</dbReference>
<dbReference type="Pfam" id="PF00768">
    <property type="entry name" value="Peptidase_S11"/>
    <property type="match status" value="1"/>
</dbReference>
<sequence length="419" mass="46507">MHPKRLPSMKVSCSFSFRRLMPALLVCWSLVAAPTQAQEASPSPQPQPQAQPQPQTMIPAPPRLAATSWILMDAGSGRVIAQHNPDERLPPASLTKLMTAYLVERELNKGNISPDDLVPVSEKAWRTGGSKMFIEVGDRVPVSELLHGIIIVSGNDASVAMAEYLAGGTEPFADIMNQHAARLGMENTHFVNPTGLPHDNHYSSARDLALLSRHIINDYPKHYSMYRQKHFTYGGIDQPNRNSLLWRDSSVDGLKTGWTEAAGYCLVSSAKREDMRLISVVMGTDSAEARVQESQKLLSYGFRYFETLRLYDKGAVLNTSRVWGGDKNELKIGVDENVFMTVPRDRNEELTAKLDIRQDLTAPIAAGDTVGTMEVRLGDEVVGKRDLLALEDVEEGGFFKRLIDKIHRFFSNLVGGLFD</sequence>
<feature type="domain" description="Peptidase S11 D-Ala-D-Ala carboxypeptidase A C-terminal" evidence="18">
    <location>
        <begin position="305"/>
        <end position="395"/>
    </location>
</feature>
<comment type="pathway">
    <text evidence="2">Cell wall biogenesis; peptidoglycan biosynthesis.</text>
</comment>
<dbReference type="EC" id="3.4.16.4" evidence="4"/>
<dbReference type="Proteomes" id="UP000008707">
    <property type="component" value="Chromosome"/>
</dbReference>
<evidence type="ECO:0000256" key="9">
    <source>
        <dbReference type="ARBA" id="ARBA00022960"/>
    </source>
</evidence>
<evidence type="ECO:0000256" key="4">
    <source>
        <dbReference type="ARBA" id="ARBA00012448"/>
    </source>
</evidence>
<evidence type="ECO:0000256" key="1">
    <source>
        <dbReference type="ARBA" id="ARBA00003217"/>
    </source>
</evidence>
<evidence type="ECO:0000256" key="14">
    <source>
        <dbReference type="PIRSR" id="PIRSR618044-2"/>
    </source>
</evidence>
<keyword evidence="11" id="KW-0961">Cell wall biogenesis/degradation</keyword>
<dbReference type="PRINTS" id="PR00725">
    <property type="entry name" value="DADACBPTASE1"/>
</dbReference>
<dbReference type="InterPro" id="IPR001967">
    <property type="entry name" value="Peptidase_S11_N"/>
</dbReference>
<dbReference type="Gene3D" id="2.60.410.10">
    <property type="entry name" value="D-Ala-D-Ala carboxypeptidase, C-terminal domain"/>
    <property type="match status" value="1"/>
</dbReference>
<evidence type="ECO:0000256" key="13">
    <source>
        <dbReference type="PIRSR" id="PIRSR618044-1"/>
    </source>
</evidence>
<evidence type="ECO:0000313" key="20">
    <source>
        <dbReference type="Proteomes" id="UP000008707"/>
    </source>
</evidence>
<keyword evidence="9" id="KW-0133">Cell shape</keyword>
<feature type="chain" id="PRO_5003153020" description="serine-type D-Ala-D-Ala carboxypeptidase" evidence="17">
    <location>
        <begin position="38"/>
        <end position="419"/>
    </location>
</feature>
<keyword evidence="10" id="KW-0573">Peptidoglycan synthesis</keyword>
<feature type="binding site" evidence="14">
    <location>
        <position position="255"/>
    </location>
    <ligand>
        <name>substrate</name>
    </ligand>
</feature>
<dbReference type="STRING" id="768066.HELO_2201"/>
<dbReference type="InterPro" id="IPR015956">
    <property type="entry name" value="Peniciliin-bd_prot_C_sf"/>
</dbReference>
<dbReference type="SMART" id="SM00936">
    <property type="entry name" value="PBP5_C"/>
    <property type="match status" value="1"/>
</dbReference>
<proteinExistence type="inferred from homology"/>
<keyword evidence="6" id="KW-0645">Protease</keyword>
<keyword evidence="5 19" id="KW-0121">Carboxypeptidase</keyword>
<dbReference type="InterPro" id="IPR012338">
    <property type="entry name" value="Beta-lactam/transpept-like"/>
</dbReference>
<evidence type="ECO:0000256" key="2">
    <source>
        <dbReference type="ARBA" id="ARBA00004752"/>
    </source>
</evidence>
<dbReference type="Pfam" id="PF07943">
    <property type="entry name" value="PBP5_C"/>
    <property type="match status" value="1"/>
</dbReference>
<evidence type="ECO:0000256" key="6">
    <source>
        <dbReference type="ARBA" id="ARBA00022670"/>
    </source>
</evidence>
<dbReference type="InterPro" id="IPR018044">
    <property type="entry name" value="Peptidase_S11"/>
</dbReference>
<dbReference type="HOGENOM" id="CLU_027070_8_1_6"/>
<comment type="function">
    <text evidence="1">Removes C-terminal D-alanyl residues from sugar-peptide cell wall precursors.</text>
</comment>
<evidence type="ECO:0000256" key="7">
    <source>
        <dbReference type="ARBA" id="ARBA00022729"/>
    </source>
</evidence>
<dbReference type="InterPro" id="IPR037167">
    <property type="entry name" value="Peptidase_S11_C_sf"/>
</dbReference>
<evidence type="ECO:0000259" key="18">
    <source>
        <dbReference type="SMART" id="SM00936"/>
    </source>
</evidence>
<evidence type="ECO:0000256" key="10">
    <source>
        <dbReference type="ARBA" id="ARBA00022984"/>
    </source>
</evidence>
<dbReference type="AlphaFoldDB" id="E1VB24"/>
<dbReference type="KEGG" id="hel:HELO_2201"/>
<dbReference type="GO" id="GO:0008360">
    <property type="term" value="P:regulation of cell shape"/>
    <property type="evidence" value="ECO:0007669"/>
    <property type="project" value="UniProtKB-KW"/>
</dbReference>
<evidence type="ECO:0000256" key="8">
    <source>
        <dbReference type="ARBA" id="ARBA00022801"/>
    </source>
</evidence>
<dbReference type="PANTHER" id="PTHR21581:SF6">
    <property type="entry name" value="TRAFFICKING PROTEIN PARTICLE COMPLEX SUBUNIT 12"/>
    <property type="match status" value="1"/>
</dbReference>
<dbReference type="GO" id="GO:0009002">
    <property type="term" value="F:serine-type D-Ala-D-Ala carboxypeptidase activity"/>
    <property type="evidence" value="ECO:0007669"/>
    <property type="project" value="UniProtKB-EC"/>
</dbReference>
<feature type="signal peptide" evidence="17">
    <location>
        <begin position="1"/>
        <end position="37"/>
    </location>
</feature>
<evidence type="ECO:0000256" key="5">
    <source>
        <dbReference type="ARBA" id="ARBA00022645"/>
    </source>
</evidence>
<name>E1VB24_HALED</name>
<evidence type="ECO:0000313" key="19">
    <source>
        <dbReference type="EMBL" id="CBV42085.1"/>
    </source>
</evidence>
<dbReference type="Gene3D" id="3.40.710.10">
    <property type="entry name" value="DD-peptidase/beta-lactamase superfamily"/>
    <property type="match status" value="1"/>
</dbReference>
<dbReference type="OrthoDB" id="9795979at2"/>
<feature type="region of interest" description="Disordered" evidence="16">
    <location>
        <begin position="38"/>
        <end position="59"/>
    </location>
</feature>
<keyword evidence="7 17" id="KW-0732">Signal</keyword>
<dbReference type="PANTHER" id="PTHR21581">
    <property type="entry name" value="D-ALANYL-D-ALANINE CARBOXYPEPTIDASE"/>
    <property type="match status" value="1"/>
</dbReference>
<dbReference type="InterPro" id="IPR012907">
    <property type="entry name" value="Peptidase_S11_C"/>
</dbReference>